<proteinExistence type="predicted"/>
<evidence type="ECO:0000256" key="4">
    <source>
        <dbReference type="ARBA" id="ARBA00022692"/>
    </source>
</evidence>
<dbReference type="OrthoDB" id="2854767at2"/>
<gene>
    <name evidence="9" type="ordered locus">Hore_01610</name>
</gene>
<dbReference type="GO" id="GO:0006508">
    <property type="term" value="P:proteolysis"/>
    <property type="evidence" value="ECO:0007669"/>
    <property type="project" value="UniProtKB-KW"/>
</dbReference>
<dbReference type="GO" id="GO:0008233">
    <property type="term" value="F:peptidase activity"/>
    <property type="evidence" value="ECO:0007669"/>
    <property type="project" value="UniProtKB-KW"/>
</dbReference>
<keyword evidence="2" id="KW-0673">Quorum sensing</keyword>
<accession>B8D0V4</accession>
<keyword evidence="10" id="KW-1185">Reference proteome</keyword>
<dbReference type="RefSeq" id="WP_012635121.1">
    <property type="nucleotide sequence ID" value="NC_011899.1"/>
</dbReference>
<dbReference type="SMART" id="SM00793">
    <property type="entry name" value="AgrB"/>
    <property type="match status" value="1"/>
</dbReference>
<dbReference type="Pfam" id="PF04647">
    <property type="entry name" value="AgrB"/>
    <property type="match status" value="1"/>
</dbReference>
<keyword evidence="1" id="KW-1003">Cell membrane</keyword>
<evidence type="ECO:0000313" key="10">
    <source>
        <dbReference type="Proteomes" id="UP000000719"/>
    </source>
</evidence>
<dbReference type="GO" id="GO:0009372">
    <property type="term" value="P:quorum sensing"/>
    <property type="evidence" value="ECO:0007669"/>
    <property type="project" value="UniProtKB-KW"/>
</dbReference>
<keyword evidence="4 8" id="KW-0812">Transmembrane</keyword>
<keyword evidence="3" id="KW-0645">Protease</keyword>
<keyword evidence="5" id="KW-0378">Hydrolase</keyword>
<sequence>MIKQVSDSMARYIRKTLNLSERREAYLRYGFQVIIGLLIEIIAILGSAYFLGIFWPVMIALITFLILRPYAGGVHLPRYSLCLIVSLIVFLAIGLISIYITLATPSLIIWLIIITTFSLFMVNKYAPADTEVHPIKEPDRRQKLKNVSFKILTIWFVIASLVTIYFDQYSHLVLASSLGIIAEILVLHPFFYYLVDNYLPEHD</sequence>
<evidence type="ECO:0000256" key="2">
    <source>
        <dbReference type="ARBA" id="ARBA00022654"/>
    </source>
</evidence>
<dbReference type="InterPro" id="IPR006741">
    <property type="entry name" value="AgrB"/>
</dbReference>
<feature type="transmembrane region" description="Helical" evidence="8">
    <location>
        <begin position="107"/>
        <end position="126"/>
    </location>
</feature>
<keyword evidence="7 8" id="KW-0472">Membrane</keyword>
<evidence type="ECO:0000256" key="1">
    <source>
        <dbReference type="ARBA" id="ARBA00022475"/>
    </source>
</evidence>
<evidence type="ECO:0000256" key="3">
    <source>
        <dbReference type="ARBA" id="ARBA00022670"/>
    </source>
</evidence>
<keyword evidence="6 8" id="KW-1133">Transmembrane helix</keyword>
<protein>
    <submittedName>
        <fullName evidence="9">Accessory gene regulator B</fullName>
    </submittedName>
</protein>
<feature type="transmembrane region" description="Helical" evidence="8">
    <location>
        <begin position="25"/>
        <end position="43"/>
    </location>
</feature>
<dbReference type="STRING" id="373903.Hore_01610"/>
<evidence type="ECO:0000313" key="9">
    <source>
        <dbReference type="EMBL" id="ACL68923.1"/>
    </source>
</evidence>
<evidence type="ECO:0000256" key="5">
    <source>
        <dbReference type="ARBA" id="ARBA00022801"/>
    </source>
</evidence>
<feature type="transmembrane region" description="Helical" evidence="8">
    <location>
        <begin position="49"/>
        <end position="67"/>
    </location>
</feature>
<feature type="transmembrane region" description="Helical" evidence="8">
    <location>
        <begin position="79"/>
        <end position="101"/>
    </location>
</feature>
<feature type="transmembrane region" description="Helical" evidence="8">
    <location>
        <begin position="172"/>
        <end position="195"/>
    </location>
</feature>
<dbReference type="AlphaFoldDB" id="B8D0V4"/>
<dbReference type="Proteomes" id="UP000000719">
    <property type="component" value="Chromosome"/>
</dbReference>
<dbReference type="HOGENOM" id="CLU_098969_0_0_9"/>
<dbReference type="KEGG" id="hor:Hore_01610"/>
<evidence type="ECO:0000256" key="8">
    <source>
        <dbReference type="SAM" id="Phobius"/>
    </source>
</evidence>
<organism evidence="9 10">
    <name type="scientific">Halothermothrix orenii (strain H 168 / OCM 544 / DSM 9562)</name>
    <dbReference type="NCBI Taxonomy" id="373903"/>
    <lineage>
        <taxon>Bacteria</taxon>
        <taxon>Bacillati</taxon>
        <taxon>Bacillota</taxon>
        <taxon>Clostridia</taxon>
        <taxon>Halanaerobiales</taxon>
        <taxon>Halothermotrichaceae</taxon>
        <taxon>Halothermothrix</taxon>
    </lineage>
</organism>
<dbReference type="eggNOG" id="COG4512">
    <property type="taxonomic scope" value="Bacteria"/>
</dbReference>
<dbReference type="GO" id="GO:0016020">
    <property type="term" value="C:membrane"/>
    <property type="evidence" value="ECO:0007669"/>
    <property type="project" value="InterPro"/>
</dbReference>
<dbReference type="EMBL" id="CP001098">
    <property type="protein sequence ID" value="ACL68923.1"/>
    <property type="molecule type" value="Genomic_DNA"/>
</dbReference>
<reference evidence="9 10" key="1">
    <citation type="journal article" date="2009" name="PLoS ONE">
        <title>Genome analysis of the anaerobic thermohalophilic bacterium Halothermothrix orenii.</title>
        <authorList>
            <person name="Mavromatis K."/>
            <person name="Ivanova N."/>
            <person name="Anderson I."/>
            <person name="Lykidis A."/>
            <person name="Hooper S.D."/>
            <person name="Sun H."/>
            <person name="Kunin V."/>
            <person name="Lapidus A."/>
            <person name="Hugenholtz P."/>
            <person name="Patel B."/>
            <person name="Kyrpides N.C."/>
        </authorList>
    </citation>
    <scope>NUCLEOTIDE SEQUENCE [LARGE SCALE GENOMIC DNA]</scope>
    <source>
        <strain evidence="10">H 168 / OCM 544 / DSM 9562</strain>
    </source>
</reference>
<evidence type="ECO:0000256" key="7">
    <source>
        <dbReference type="ARBA" id="ARBA00023136"/>
    </source>
</evidence>
<feature type="transmembrane region" description="Helical" evidence="8">
    <location>
        <begin position="147"/>
        <end position="166"/>
    </location>
</feature>
<evidence type="ECO:0000256" key="6">
    <source>
        <dbReference type="ARBA" id="ARBA00022989"/>
    </source>
</evidence>
<name>B8D0V4_HALOH</name>